<evidence type="ECO:0000256" key="1">
    <source>
        <dbReference type="SAM" id="MobiDB-lite"/>
    </source>
</evidence>
<proteinExistence type="predicted"/>
<protein>
    <submittedName>
        <fullName evidence="2">Uncharacterized protein</fullName>
    </submittedName>
</protein>
<evidence type="ECO:0000313" key="3">
    <source>
        <dbReference type="Proteomes" id="UP000664859"/>
    </source>
</evidence>
<evidence type="ECO:0000313" key="2">
    <source>
        <dbReference type="EMBL" id="KAG5188886.1"/>
    </source>
</evidence>
<gene>
    <name evidence="2" type="ORF">JKP88DRAFT_24622</name>
</gene>
<dbReference type="Proteomes" id="UP000664859">
    <property type="component" value="Unassembled WGS sequence"/>
</dbReference>
<reference evidence="2" key="1">
    <citation type="submission" date="2021-02" db="EMBL/GenBank/DDBJ databases">
        <title>First Annotated Genome of the Yellow-green Alga Tribonema minus.</title>
        <authorList>
            <person name="Mahan K.M."/>
        </authorList>
    </citation>
    <scope>NUCLEOTIDE SEQUENCE</scope>
    <source>
        <strain evidence="2">UTEX B ZZ1240</strain>
    </source>
</reference>
<keyword evidence="3" id="KW-1185">Reference proteome</keyword>
<accession>A0A835Z818</accession>
<comment type="caution">
    <text evidence="2">The sequence shown here is derived from an EMBL/GenBank/DDBJ whole genome shotgun (WGS) entry which is preliminary data.</text>
</comment>
<feature type="compositionally biased region" description="Polar residues" evidence="1">
    <location>
        <begin position="23"/>
        <end position="37"/>
    </location>
</feature>
<sequence>MEMGACSNRGRGGNGRGRRRQHNSAQQHRSVTAQAPPSTGVMRRSSRLAGKRVSFCLADASDSEEDDTSDSAFEDEAADAEAAAATSMTTSTGNAPVKSEANAVDFAATASTAAANGSDAKAAASYGGYVTDDLTDTSFESEAEDVAMDELFRSFDFQALDTAAMDLPSLEVCGGGSSAGDGGSGALDNLDVLSYLDSMIPAVSPCLVLEDMA</sequence>
<dbReference type="EMBL" id="JAFCMP010000061">
    <property type="protein sequence ID" value="KAG5188886.1"/>
    <property type="molecule type" value="Genomic_DNA"/>
</dbReference>
<organism evidence="2 3">
    <name type="scientific">Tribonema minus</name>
    <dbReference type="NCBI Taxonomy" id="303371"/>
    <lineage>
        <taxon>Eukaryota</taxon>
        <taxon>Sar</taxon>
        <taxon>Stramenopiles</taxon>
        <taxon>Ochrophyta</taxon>
        <taxon>PX clade</taxon>
        <taxon>Xanthophyceae</taxon>
        <taxon>Tribonematales</taxon>
        <taxon>Tribonemataceae</taxon>
        <taxon>Tribonema</taxon>
    </lineage>
</organism>
<feature type="region of interest" description="Disordered" evidence="1">
    <location>
        <begin position="1"/>
        <end position="96"/>
    </location>
</feature>
<feature type="compositionally biased region" description="Low complexity" evidence="1">
    <location>
        <begin position="80"/>
        <end position="92"/>
    </location>
</feature>
<feature type="compositionally biased region" description="Acidic residues" evidence="1">
    <location>
        <begin position="61"/>
        <end position="79"/>
    </location>
</feature>
<name>A0A835Z818_9STRA</name>
<dbReference type="AlphaFoldDB" id="A0A835Z818"/>